<feature type="transmembrane region" description="Helical" evidence="11">
    <location>
        <begin position="45"/>
        <end position="67"/>
    </location>
</feature>
<keyword evidence="13" id="KW-1185">Reference proteome</keyword>
<evidence type="ECO:0000256" key="1">
    <source>
        <dbReference type="ARBA" id="ARBA00003384"/>
    </source>
</evidence>
<feature type="transmembrane region" description="Helical" evidence="11">
    <location>
        <begin position="191"/>
        <end position="211"/>
    </location>
</feature>
<evidence type="ECO:0000313" key="12">
    <source>
        <dbReference type="EMBL" id="ADP77913.1"/>
    </source>
</evidence>
<reference evidence="12 13" key="1">
    <citation type="journal article" date="2010" name="Stand. Genomic Sci.">
        <title>Complete genome sequence of Methanothermus fervidus type strain (V24S).</title>
        <authorList>
            <person name="Anderson I."/>
            <person name="Djao O.D."/>
            <person name="Misra M."/>
            <person name="Chertkov O."/>
            <person name="Nolan M."/>
            <person name="Lucas S."/>
            <person name="Lapidus A."/>
            <person name="Del Rio T.G."/>
            <person name="Tice H."/>
            <person name="Cheng J.F."/>
            <person name="Tapia R."/>
            <person name="Han C."/>
            <person name="Goodwin L."/>
            <person name="Pitluck S."/>
            <person name="Liolios K."/>
            <person name="Ivanova N."/>
            <person name="Mavromatis K."/>
            <person name="Mikhailova N."/>
            <person name="Pati A."/>
            <person name="Brambilla E."/>
            <person name="Chen A."/>
            <person name="Palaniappan K."/>
            <person name="Land M."/>
            <person name="Hauser L."/>
            <person name="Chang Y.J."/>
            <person name="Jeffries C.D."/>
            <person name="Sikorski J."/>
            <person name="Spring S."/>
            <person name="Rohde M."/>
            <person name="Eichinger K."/>
            <person name="Huber H."/>
            <person name="Wirth R."/>
            <person name="Goker M."/>
            <person name="Detter J.C."/>
            <person name="Woyke T."/>
            <person name="Bristow J."/>
            <person name="Eisen J.A."/>
            <person name="Markowitz V."/>
            <person name="Hugenholtz P."/>
            <person name="Klenk H.P."/>
            <person name="Kyrpides N.C."/>
        </authorList>
    </citation>
    <scope>NUCLEOTIDE SEQUENCE [LARGE SCALE GENOMIC DNA]</scope>
    <source>
        <strain evidence="13">ATCC 43054 / DSM 2088 / JCM 10308 / V24 S</strain>
    </source>
</reference>
<evidence type="ECO:0000313" key="13">
    <source>
        <dbReference type="Proteomes" id="UP000002315"/>
    </source>
</evidence>
<feature type="transmembrane region" description="Helical" evidence="11">
    <location>
        <begin position="271"/>
        <end position="296"/>
    </location>
</feature>
<comment type="pathway">
    <text evidence="3 11">Cofactor biosynthesis; adenosylcobalamin biosynthesis.</text>
</comment>
<keyword evidence="7 11" id="KW-0169">Cobalamin biosynthesis</keyword>
<evidence type="ECO:0000256" key="11">
    <source>
        <dbReference type="HAMAP-Rule" id="MF_00024"/>
    </source>
</evidence>
<comment type="function">
    <text evidence="1 11">Converts cobyric acid to cobinamide by the addition of aminopropanol on the F carboxylic group.</text>
</comment>
<keyword evidence="10 11" id="KW-0472">Membrane</keyword>
<evidence type="ECO:0000256" key="9">
    <source>
        <dbReference type="ARBA" id="ARBA00022989"/>
    </source>
</evidence>
<dbReference type="Proteomes" id="UP000002315">
    <property type="component" value="Chromosome"/>
</dbReference>
<evidence type="ECO:0000256" key="5">
    <source>
        <dbReference type="ARBA" id="ARBA00016185"/>
    </source>
</evidence>
<dbReference type="PANTHER" id="PTHR34308:SF1">
    <property type="entry name" value="COBALAMIN BIOSYNTHESIS PROTEIN CBIB"/>
    <property type="match status" value="1"/>
</dbReference>
<dbReference type="HOGENOM" id="CLU_054212_0_2_2"/>
<dbReference type="GO" id="GO:0005886">
    <property type="term" value="C:plasma membrane"/>
    <property type="evidence" value="ECO:0007669"/>
    <property type="project" value="UniProtKB-SubCell"/>
</dbReference>
<organism evidence="12 13">
    <name type="scientific">Methanothermus fervidus (strain ATCC 43054 / DSM 2088 / JCM 10308 / V24 S)</name>
    <dbReference type="NCBI Taxonomy" id="523846"/>
    <lineage>
        <taxon>Archaea</taxon>
        <taxon>Methanobacteriati</taxon>
        <taxon>Methanobacteriota</taxon>
        <taxon>Methanomada group</taxon>
        <taxon>Methanobacteria</taxon>
        <taxon>Methanobacteriales</taxon>
        <taxon>Methanothermaceae</taxon>
        <taxon>Methanothermus</taxon>
    </lineage>
</organism>
<evidence type="ECO:0000256" key="3">
    <source>
        <dbReference type="ARBA" id="ARBA00004953"/>
    </source>
</evidence>
<dbReference type="GO" id="GO:0048472">
    <property type="term" value="F:threonine-phosphate decarboxylase activity"/>
    <property type="evidence" value="ECO:0007669"/>
    <property type="project" value="InterPro"/>
</dbReference>
<dbReference type="NCBIfam" id="TIGR00380">
    <property type="entry name" value="cobal_cbiB"/>
    <property type="match status" value="1"/>
</dbReference>
<evidence type="ECO:0000256" key="2">
    <source>
        <dbReference type="ARBA" id="ARBA00004651"/>
    </source>
</evidence>
<dbReference type="NCBIfam" id="NF002281">
    <property type="entry name" value="PRK01209.2-5"/>
    <property type="match status" value="1"/>
</dbReference>
<dbReference type="OrthoDB" id="46105at2157"/>
<feature type="transmembrane region" description="Helical" evidence="11">
    <location>
        <begin position="147"/>
        <end position="171"/>
    </location>
</feature>
<name>E3GWE8_METFV</name>
<dbReference type="HAMAP" id="MF_00024">
    <property type="entry name" value="CobD_CbiB"/>
    <property type="match status" value="1"/>
</dbReference>
<sequence length="298" mass="33678">MNFLIILFFAIILDLIGELPTRIHPVVWIGKTIDFLYVRLPNKKISGVIITFLTSILYIIPLYFIAFLPMFLQIILYSIILSSTFSIKLLIKYPLEVKKRLDDIESARKKVSEIVSRDTSELSRTQIISAAIESLSENIVDSVVSPIFYALFFGIYGAVFYRVVNTLDAMIGYKNKEYREIGWFPAKLDDILNFIPARITGMLIVFASLLLNMDWRNSFKIMLRDSKVPDSPNAGYPMAATAGALQAKLEKPDHYVLGDDGKLNENSIDKAVRLAVVSIILYLAIVSALFSSLITYKL</sequence>
<gene>
    <name evidence="11" type="primary">cobD</name>
    <name evidence="12" type="ordered locus">Mfer_1121</name>
</gene>
<feature type="transmembrane region" description="Helical" evidence="11">
    <location>
        <begin position="74"/>
        <end position="91"/>
    </location>
</feature>
<comment type="similarity">
    <text evidence="4 11">Belongs to the CobD/CbiB family.</text>
</comment>
<dbReference type="PANTHER" id="PTHR34308">
    <property type="entry name" value="COBALAMIN BIOSYNTHESIS PROTEIN CBIB"/>
    <property type="match status" value="1"/>
</dbReference>
<dbReference type="GO" id="GO:0009236">
    <property type="term" value="P:cobalamin biosynthetic process"/>
    <property type="evidence" value="ECO:0007669"/>
    <property type="project" value="UniProtKB-UniRule"/>
</dbReference>
<keyword evidence="6 11" id="KW-1003">Cell membrane</keyword>
<comment type="subcellular location">
    <subcellularLocation>
        <location evidence="2 11">Cell membrane</location>
        <topology evidence="2 11">Multi-pass membrane protein</topology>
    </subcellularLocation>
</comment>
<dbReference type="Pfam" id="PF03186">
    <property type="entry name" value="CobD_Cbib"/>
    <property type="match status" value="1"/>
</dbReference>
<dbReference type="InterPro" id="IPR004485">
    <property type="entry name" value="Cobalamin_biosynth_CobD/CbiB"/>
</dbReference>
<dbReference type="AlphaFoldDB" id="E3GWE8"/>
<evidence type="ECO:0000256" key="10">
    <source>
        <dbReference type="ARBA" id="ARBA00023136"/>
    </source>
</evidence>
<evidence type="ECO:0000256" key="4">
    <source>
        <dbReference type="ARBA" id="ARBA00006263"/>
    </source>
</evidence>
<evidence type="ECO:0000256" key="7">
    <source>
        <dbReference type="ARBA" id="ARBA00022573"/>
    </source>
</evidence>
<dbReference type="TCDB" id="9.B.125.2.1">
    <property type="family name" value="the ampe/cobd (ampe/cobd) family"/>
</dbReference>
<dbReference type="GO" id="GO:0015420">
    <property type="term" value="F:ABC-type vitamin B12 transporter activity"/>
    <property type="evidence" value="ECO:0007669"/>
    <property type="project" value="UniProtKB-UniRule"/>
</dbReference>
<dbReference type="STRING" id="523846.Mfer_1121"/>
<evidence type="ECO:0000256" key="8">
    <source>
        <dbReference type="ARBA" id="ARBA00022692"/>
    </source>
</evidence>
<keyword evidence="8 11" id="KW-0812">Transmembrane</keyword>
<dbReference type="EMBL" id="CP002278">
    <property type="protein sequence ID" value="ADP77913.1"/>
    <property type="molecule type" value="Genomic_DNA"/>
</dbReference>
<evidence type="ECO:0000256" key="6">
    <source>
        <dbReference type="ARBA" id="ARBA00022475"/>
    </source>
</evidence>
<proteinExistence type="inferred from homology"/>
<protein>
    <recommendedName>
        <fullName evidence="5 11">Probable cobalamin biosynthesis protein CobD</fullName>
    </recommendedName>
</protein>
<accession>E3GWE8</accession>
<dbReference type="UniPathway" id="UPA00148"/>
<dbReference type="KEGG" id="mfv:Mfer_1121"/>
<keyword evidence="9 11" id="KW-1133">Transmembrane helix</keyword>